<dbReference type="NCBIfam" id="TIGR03517">
    <property type="entry name" value="GldM_gliding"/>
    <property type="match status" value="1"/>
</dbReference>
<feature type="domain" description="Gliding motility-associated protein GldM first immunoglobulin-like" evidence="3">
    <location>
        <begin position="231"/>
        <end position="326"/>
    </location>
</feature>
<dbReference type="Pfam" id="PF21601">
    <property type="entry name" value="GldM_2nd"/>
    <property type="match status" value="1"/>
</dbReference>
<dbReference type="AlphaFoldDB" id="A0A3S9MU79"/>
<dbReference type="InterPro" id="IPR019859">
    <property type="entry name" value="Motility-assoc_prot_GldM"/>
</dbReference>
<sequence>MAGGQGPRQKMINLMYLVFIAMLALNMSKEVLTAFGIIEESVAENNATLETRNEASLAQLEQKAQEQPEQFKEAVASAEQVSEVSNRFDEYLASLKSGMMESIPEEDRGDFQTQDKTDYLDSKLFSGDGLSPDGQEFLSQMDAYRTGMLDALPEEGYDQLRTEIKEKFDTSDVPSEMDDPDSEKINYLRYHYEGYPLIASKAKLTQMQNDVKNAQADVLGQLLQGELIEIASMNNYQTIVSLDKGAFFNGETVTGEVVLGRYDSNLKPSKVIINGSEVPASQIKNGAVQLSFGAGSVGDKTISGEMQFMEGDSTIVIPINQKYSVIGKPNSATISADKMNVVYRGVDNPMTISFAGVPNNRVKASAPGLSSRGGASYNMKPSSGATVDINVTGTLETGETVRDSKTFRIKGLPNPTGMISGEFDGVRKNRANLAISTVSSEFLDFDFDLTPRVTQFIFKVPGVPGVKVSGNKLNAAAKAALARAPQGAIVQIAQIKSTVPGQQLKSTTPVSIELTD</sequence>
<dbReference type="EMBL" id="CP034549">
    <property type="protein sequence ID" value="AZQ42725.1"/>
    <property type="molecule type" value="Genomic_DNA"/>
</dbReference>
<dbReference type="OrthoDB" id="1490890at2"/>
<keyword evidence="6" id="KW-1185">Reference proteome</keyword>
<dbReference type="RefSeq" id="WP_126444442.1">
    <property type="nucleotide sequence ID" value="NZ_CP034549.1"/>
</dbReference>
<evidence type="ECO:0000313" key="6">
    <source>
        <dbReference type="Proteomes" id="UP000279600"/>
    </source>
</evidence>
<evidence type="ECO:0000259" key="1">
    <source>
        <dbReference type="Pfam" id="PF12080"/>
    </source>
</evidence>
<reference evidence="5 6" key="1">
    <citation type="submission" date="2018-12" db="EMBL/GenBank/DDBJ databases">
        <title>Complete genome of Nonlabens sp. MJ115.</title>
        <authorList>
            <person name="Choi H.S."/>
            <person name="Jung J."/>
        </authorList>
    </citation>
    <scope>NUCLEOTIDE SEQUENCE [LARGE SCALE GENOMIC DNA]</scope>
    <source>
        <strain evidence="5 6">MJ115</strain>
    </source>
</reference>
<feature type="domain" description="Gliding motility-associated protein GldM second immunoglobulin-like" evidence="4">
    <location>
        <begin position="331"/>
        <end position="410"/>
    </location>
</feature>
<dbReference type="KEGG" id="noj:EJ995_00150"/>
<dbReference type="Pfam" id="PF12081">
    <property type="entry name" value="GldM_1st"/>
    <property type="match status" value="1"/>
</dbReference>
<dbReference type="InterPro" id="IPR022719">
    <property type="entry name" value="Motility-assoc_prot_GldM_C"/>
</dbReference>
<accession>A0A3S9MU79</accession>
<dbReference type="Pfam" id="PF21602">
    <property type="entry name" value="GldM_3rd"/>
    <property type="match status" value="1"/>
</dbReference>
<evidence type="ECO:0000259" key="4">
    <source>
        <dbReference type="Pfam" id="PF21602"/>
    </source>
</evidence>
<dbReference type="InterPro" id="IPR048406">
    <property type="entry name" value="GldM_Ig-like-2"/>
</dbReference>
<dbReference type="Pfam" id="PF12080">
    <property type="entry name" value="GldM_4th"/>
    <property type="match status" value="1"/>
</dbReference>
<name>A0A3S9MU79_9FLAO</name>
<feature type="domain" description="Gliding motility-associated protein GldM N-terminal" evidence="2">
    <location>
        <begin position="30"/>
        <end position="224"/>
    </location>
</feature>
<feature type="domain" description="Gliding motility-associated protein GldM C-terminal" evidence="1">
    <location>
        <begin position="413"/>
        <end position="514"/>
    </location>
</feature>
<gene>
    <name evidence="5" type="primary">gldM</name>
    <name evidence="5" type="ORF">EJ995_00150</name>
</gene>
<protein>
    <submittedName>
        <fullName evidence="5">Gliding motility protein GldM</fullName>
    </submittedName>
</protein>
<evidence type="ECO:0000259" key="2">
    <source>
        <dbReference type="Pfam" id="PF12081"/>
    </source>
</evidence>
<dbReference type="InterPro" id="IPR048405">
    <property type="entry name" value="GldM_Ig-like-1"/>
</dbReference>
<organism evidence="5 6">
    <name type="scientific">Nonlabens ponticola</name>
    <dbReference type="NCBI Taxonomy" id="2496866"/>
    <lineage>
        <taxon>Bacteria</taxon>
        <taxon>Pseudomonadati</taxon>
        <taxon>Bacteroidota</taxon>
        <taxon>Flavobacteriia</taxon>
        <taxon>Flavobacteriales</taxon>
        <taxon>Flavobacteriaceae</taxon>
        <taxon>Nonlabens</taxon>
    </lineage>
</organism>
<dbReference type="InterPro" id="IPR022720">
    <property type="entry name" value="Motility-assoc_prot_GldM_N"/>
</dbReference>
<evidence type="ECO:0000313" key="5">
    <source>
        <dbReference type="EMBL" id="AZQ42725.1"/>
    </source>
</evidence>
<proteinExistence type="predicted"/>
<dbReference type="Proteomes" id="UP000279600">
    <property type="component" value="Chromosome"/>
</dbReference>
<evidence type="ECO:0000259" key="3">
    <source>
        <dbReference type="Pfam" id="PF21601"/>
    </source>
</evidence>